<evidence type="ECO:0000313" key="2">
    <source>
        <dbReference type="Proteomes" id="UP000199515"/>
    </source>
</evidence>
<dbReference type="RefSeq" id="WP_091295195.1">
    <property type="nucleotide sequence ID" value="NZ_FNON01000008.1"/>
</dbReference>
<sequence length="141" mass="15804">MTQSVEVPVREFSLHWTLPGSRGGRVSFEISGQVSLLNNDRAYKIDGVLYVAEGTTYSKELGNPKLFVRRNGVEHTGRQWGWETICAKKSCERLCTMDAYFVRTGYWAPADRAIQLSIGAEHGFGGRQKTYSPTVTVKLID</sequence>
<dbReference type="EMBL" id="FNON01000008">
    <property type="protein sequence ID" value="SDY96117.1"/>
    <property type="molecule type" value="Genomic_DNA"/>
</dbReference>
<proteinExistence type="predicted"/>
<reference evidence="1 2" key="1">
    <citation type="submission" date="2016-10" db="EMBL/GenBank/DDBJ databases">
        <authorList>
            <person name="de Groot N.N."/>
        </authorList>
    </citation>
    <scope>NUCLEOTIDE SEQUENCE [LARGE SCALE GENOMIC DNA]</scope>
    <source>
        <strain evidence="1 2">CPCC 202699</strain>
    </source>
</reference>
<gene>
    <name evidence="1" type="ORF">SAMN05421504_10819</name>
</gene>
<evidence type="ECO:0000313" key="1">
    <source>
        <dbReference type="EMBL" id="SDY96117.1"/>
    </source>
</evidence>
<dbReference type="STRING" id="589385.SAMN05421504_10819"/>
<organism evidence="1 2">
    <name type="scientific">Amycolatopsis xylanica</name>
    <dbReference type="NCBI Taxonomy" id="589385"/>
    <lineage>
        <taxon>Bacteria</taxon>
        <taxon>Bacillati</taxon>
        <taxon>Actinomycetota</taxon>
        <taxon>Actinomycetes</taxon>
        <taxon>Pseudonocardiales</taxon>
        <taxon>Pseudonocardiaceae</taxon>
        <taxon>Amycolatopsis</taxon>
    </lineage>
</organism>
<dbReference type="Proteomes" id="UP000199515">
    <property type="component" value="Unassembled WGS sequence"/>
</dbReference>
<keyword evidence="2" id="KW-1185">Reference proteome</keyword>
<dbReference type="OrthoDB" id="3630411at2"/>
<name>A0A1H3P4S6_9PSEU</name>
<accession>A0A1H3P4S6</accession>
<dbReference type="AlphaFoldDB" id="A0A1H3P4S6"/>
<protein>
    <submittedName>
        <fullName evidence="1">Uncharacterized protein</fullName>
    </submittedName>
</protein>